<dbReference type="Pfam" id="PF00024">
    <property type="entry name" value="PAN_1"/>
    <property type="match status" value="1"/>
</dbReference>
<dbReference type="Proteomes" id="UP001347796">
    <property type="component" value="Unassembled WGS sequence"/>
</dbReference>
<comment type="caution">
    <text evidence="3">The sequence shown here is derived from an EMBL/GenBank/DDBJ whole genome shotgun (WGS) entry which is preliminary data.</text>
</comment>
<gene>
    <name evidence="3" type="ORF">SNE40_016336</name>
</gene>
<dbReference type="SUPFAM" id="SSF57414">
    <property type="entry name" value="Hairpin loop containing domain-like"/>
    <property type="match status" value="1"/>
</dbReference>
<evidence type="ECO:0000313" key="3">
    <source>
        <dbReference type="EMBL" id="KAK6172734.1"/>
    </source>
</evidence>
<evidence type="ECO:0000313" key="4">
    <source>
        <dbReference type="Proteomes" id="UP001347796"/>
    </source>
</evidence>
<reference evidence="3 4" key="1">
    <citation type="submission" date="2024-01" db="EMBL/GenBank/DDBJ databases">
        <title>The genome of the rayed Mediterranean limpet Patella caerulea (Linnaeus, 1758).</title>
        <authorList>
            <person name="Anh-Thu Weber A."/>
            <person name="Halstead-Nussloch G."/>
        </authorList>
    </citation>
    <scope>NUCLEOTIDE SEQUENCE [LARGE SCALE GENOMIC DNA]</scope>
    <source>
        <strain evidence="3">AATW-2023a</strain>
        <tissue evidence="3">Whole specimen</tissue>
    </source>
</reference>
<keyword evidence="4" id="KW-1185">Reference proteome</keyword>
<keyword evidence="1" id="KW-0732">Signal</keyword>
<proteinExistence type="predicted"/>
<protein>
    <recommendedName>
        <fullName evidence="2">Apple domain-containing protein</fullName>
    </recommendedName>
</protein>
<accession>A0AAN8JBP6</accession>
<dbReference type="AlphaFoldDB" id="A0AAN8JBP6"/>
<name>A0AAN8JBP6_PATCE</name>
<organism evidence="3 4">
    <name type="scientific">Patella caerulea</name>
    <name type="common">Rayed Mediterranean limpet</name>
    <dbReference type="NCBI Taxonomy" id="87958"/>
    <lineage>
        <taxon>Eukaryota</taxon>
        <taxon>Metazoa</taxon>
        <taxon>Spiralia</taxon>
        <taxon>Lophotrochozoa</taxon>
        <taxon>Mollusca</taxon>
        <taxon>Gastropoda</taxon>
        <taxon>Patellogastropoda</taxon>
        <taxon>Patelloidea</taxon>
        <taxon>Patellidae</taxon>
        <taxon>Patella</taxon>
    </lineage>
</organism>
<dbReference type="Gene3D" id="3.50.4.10">
    <property type="entry name" value="Hepatocyte Growth Factor"/>
    <property type="match status" value="1"/>
</dbReference>
<dbReference type="InterPro" id="IPR003609">
    <property type="entry name" value="Pan_app"/>
</dbReference>
<sequence length="179" mass="19853">MFSLYIGMLFLTVPATPYQFTCAKLKLFQSGYLTYATHLDTIATQGLQHCSRECLYHTNCDSVNFDTTSGQCELNRYKSSTSLSNIIPGSIYINKRNMNPAIAGPCSGVVCQENYKCVPLINGTKCALVDCGLLPNDKVKYNGTVIGSKATVYYLFGHNPKEFICKNNGTWVTLPSGWW</sequence>
<feature type="chain" id="PRO_5042835851" description="Apple domain-containing protein" evidence="1">
    <location>
        <begin position="24"/>
        <end position="179"/>
    </location>
</feature>
<feature type="signal peptide" evidence="1">
    <location>
        <begin position="1"/>
        <end position="23"/>
    </location>
</feature>
<evidence type="ECO:0000256" key="1">
    <source>
        <dbReference type="SAM" id="SignalP"/>
    </source>
</evidence>
<dbReference type="PROSITE" id="PS50948">
    <property type="entry name" value="PAN"/>
    <property type="match status" value="1"/>
</dbReference>
<feature type="domain" description="Apple" evidence="2">
    <location>
        <begin position="22"/>
        <end position="98"/>
    </location>
</feature>
<evidence type="ECO:0000259" key="2">
    <source>
        <dbReference type="PROSITE" id="PS50948"/>
    </source>
</evidence>
<dbReference type="EMBL" id="JAZGQO010000011">
    <property type="protein sequence ID" value="KAK6172734.1"/>
    <property type="molecule type" value="Genomic_DNA"/>
</dbReference>